<feature type="compositionally biased region" description="Basic and acidic residues" evidence="1">
    <location>
        <begin position="439"/>
        <end position="467"/>
    </location>
</feature>
<evidence type="ECO:0008006" key="7">
    <source>
        <dbReference type="Google" id="ProtNLM"/>
    </source>
</evidence>
<gene>
    <name evidence="5" type="ORF">Zmor_022721</name>
</gene>
<dbReference type="AlphaFoldDB" id="A0AA38I1H0"/>
<feature type="domain" description="RUN" evidence="4">
    <location>
        <begin position="28"/>
        <end position="167"/>
    </location>
</feature>
<dbReference type="InterPro" id="IPR037213">
    <property type="entry name" value="Run_dom_sf"/>
</dbReference>
<dbReference type="Pfam" id="PF00640">
    <property type="entry name" value="PID"/>
    <property type="match status" value="1"/>
</dbReference>
<evidence type="ECO:0000259" key="4">
    <source>
        <dbReference type="PROSITE" id="PS50826"/>
    </source>
</evidence>
<keyword evidence="6" id="KW-1185">Reference proteome</keyword>
<reference evidence="5" key="1">
    <citation type="journal article" date="2023" name="G3 (Bethesda)">
        <title>Whole genome assemblies of Zophobas morio and Tenebrio molitor.</title>
        <authorList>
            <person name="Kaur S."/>
            <person name="Stinson S.A."/>
            <person name="diCenzo G.C."/>
        </authorList>
    </citation>
    <scope>NUCLEOTIDE SEQUENCE</scope>
    <source>
        <strain evidence="5">QUZm001</strain>
    </source>
</reference>
<dbReference type="InterPro" id="IPR006020">
    <property type="entry name" value="PTB/PI_dom"/>
</dbReference>
<dbReference type="PANTHER" id="PTHR46753:SF3">
    <property type="entry name" value="PDZ DOMAIN-CONTAINING PROTEIN"/>
    <property type="match status" value="1"/>
</dbReference>
<dbReference type="InterPro" id="IPR011993">
    <property type="entry name" value="PH-like_dom_sf"/>
</dbReference>
<dbReference type="SUPFAM" id="SSF140741">
    <property type="entry name" value="RUN domain-like"/>
    <property type="match status" value="1"/>
</dbReference>
<accession>A0AA38I1H0</accession>
<dbReference type="SUPFAM" id="SSF50729">
    <property type="entry name" value="PH domain-like"/>
    <property type="match status" value="1"/>
</dbReference>
<organism evidence="5 6">
    <name type="scientific">Zophobas morio</name>
    <dbReference type="NCBI Taxonomy" id="2755281"/>
    <lineage>
        <taxon>Eukaryota</taxon>
        <taxon>Metazoa</taxon>
        <taxon>Ecdysozoa</taxon>
        <taxon>Arthropoda</taxon>
        <taxon>Hexapoda</taxon>
        <taxon>Insecta</taxon>
        <taxon>Pterygota</taxon>
        <taxon>Neoptera</taxon>
        <taxon>Endopterygota</taxon>
        <taxon>Coleoptera</taxon>
        <taxon>Polyphaga</taxon>
        <taxon>Cucujiformia</taxon>
        <taxon>Tenebrionidae</taxon>
        <taxon>Zophobas</taxon>
    </lineage>
</organism>
<dbReference type="InterPro" id="IPR004012">
    <property type="entry name" value="Run_dom"/>
</dbReference>
<evidence type="ECO:0000259" key="3">
    <source>
        <dbReference type="PROSITE" id="PS50106"/>
    </source>
</evidence>
<sequence length="467" mass="51213">MSVSDPLIKDIKGHLLALFNESMGTKITDSSTNLHGFCQDLEKIFHCGLVQSQGAFYGSRKSDAFTWMGTIPGDGTTLLEFKYKSSVEEVQGCKCVSTSLGKFRLLVRLCLVKNCIHFPLQFLINSNRAHSIYDKNSIIGDEILAAILLSVLLQCSKITFQLQIFNSYFLDSTWQIPDLLKLEVVPCSSLGISISFSENKAVIVHIAGNSVASETAEISTGDVLANLNGVDINSSCKGRLNAILRLNKGRPVTLAIIKAFHKDSNDVFLPMKSILRHLQIDLMKITSGQTSATTAETSGVSIIQSAKTGYRGTYLGCVGVGSKGSVKQIEEAIRRRLGRGGEKKEVVFEIGEMSIKIVDAESNKPLLKHSYMQISSCGSAVNLPNYVAYIAGEENCDTASNFVCYIFHVKDIEEAAVILQSIDLNLQKLVSGSLFGQGKEGREKRQKKQTRELAPERIPEKRAEKTN</sequence>
<dbReference type="InterPro" id="IPR036034">
    <property type="entry name" value="PDZ_sf"/>
</dbReference>
<dbReference type="SUPFAM" id="SSF50156">
    <property type="entry name" value="PDZ domain-like"/>
    <property type="match status" value="1"/>
</dbReference>
<dbReference type="Pfam" id="PF02759">
    <property type="entry name" value="RUN"/>
    <property type="match status" value="1"/>
</dbReference>
<evidence type="ECO:0000256" key="1">
    <source>
        <dbReference type="SAM" id="MobiDB-lite"/>
    </source>
</evidence>
<evidence type="ECO:0000313" key="5">
    <source>
        <dbReference type="EMBL" id="KAJ3645029.1"/>
    </source>
</evidence>
<dbReference type="Gene3D" id="1.20.58.900">
    <property type="match status" value="1"/>
</dbReference>
<comment type="caution">
    <text evidence="5">The sequence shown here is derived from an EMBL/GenBank/DDBJ whole genome shotgun (WGS) entry which is preliminary data.</text>
</comment>
<dbReference type="PROSITE" id="PS50106">
    <property type="entry name" value="PDZ"/>
    <property type="match status" value="1"/>
</dbReference>
<dbReference type="InterPro" id="IPR001478">
    <property type="entry name" value="PDZ"/>
</dbReference>
<dbReference type="Gene3D" id="2.30.29.30">
    <property type="entry name" value="Pleckstrin-homology domain (PH domain)/Phosphotyrosine-binding domain (PTB)"/>
    <property type="match status" value="1"/>
</dbReference>
<dbReference type="PANTHER" id="PTHR46753">
    <property type="entry name" value="FYVE AND COILED-COIL DOMAIN-CONTAINING PROTEIN 1"/>
    <property type="match status" value="1"/>
</dbReference>
<dbReference type="CDD" id="cd17682">
    <property type="entry name" value="RUN_RUFY4_like"/>
    <property type="match status" value="1"/>
</dbReference>
<dbReference type="Proteomes" id="UP001168821">
    <property type="component" value="Unassembled WGS sequence"/>
</dbReference>
<dbReference type="Gene3D" id="2.30.42.10">
    <property type="match status" value="1"/>
</dbReference>
<protein>
    <recommendedName>
        <fullName evidence="7">PID domain-containing protein</fullName>
    </recommendedName>
</protein>
<evidence type="ECO:0000259" key="2">
    <source>
        <dbReference type="PROSITE" id="PS01179"/>
    </source>
</evidence>
<dbReference type="SMART" id="SM00462">
    <property type="entry name" value="PTB"/>
    <property type="match status" value="1"/>
</dbReference>
<feature type="domain" description="PID" evidence="2">
    <location>
        <begin position="310"/>
        <end position="422"/>
    </location>
</feature>
<name>A0AA38I1H0_9CUCU</name>
<feature type="domain" description="PDZ" evidence="3">
    <location>
        <begin position="179"/>
        <end position="234"/>
    </location>
</feature>
<dbReference type="PROSITE" id="PS01179">
    <property type="entry name" value="PID"/>
    <property type="match status" value="1"/>
</dbReference>
<dbReference type="PROSITE" id="PS50826">
    <property type="entry name" value="RUN"/>
    <property type="match status" value="1"/>
</dbReference>
<dbReference type="EMBL" id="JALNTZ010000007">
    <property type="protein sequence ID" value="KAJ3645029.1"/>
    <property type="molecule type" value="Genomic_DNA"/>
</dbReference>
<evidence type="ECO:0000313" key="6">
    <source>
        <dbReference type="Proteomes" id="UP001168821"/>
    </source>
</evidence>
<feature type="region of interest" description="Disordered" evidence="1">
    <location>
        <begin position="437"/>
        <end position="467"/>
    </location>
</feature>
<proteinExistence type="predicted"/>